<dbReference type="Pfam" id="PF06221">
    <property type="entry name" value="zf-C2HC5"/>
    <property type="match status" value="1"/>
</dbReference>
<feature type="compositionally biased region" description="Low complexity" evidence="1">
    <location>
        <begin position="146"/>
        <end position="161"/>
    </location>
</feature>
<dbReference type="InterPro" id="IPR009349">
    <property type="entry name" value="TRIP4/RQT4_C2HC5_Znf"/>
</dbReference>
<comment type="caution">
    <text evidence="3">The sequence shown here is derived from an EMBL/GenBank/DDBJ whole genome shotgun (WGS) entry which is preliminary data.</text>
</comment>
<keyword evidence="4" id="KW-1185">Reference proteome</keyword>
<proteinExistence type="predicted"/>
<dbReference type="GO" id="GO:0008270">
    <property type="term" value="F:zinc ion binding"/>
    <property type="evidence" value="ECO:0007669"/>
    <property type="project" value="InterPro"/>
</dbReference>
<dbReference type="AlphaFoldDB" id="A0A2S5BE00"/>
<dbReference type="GO" id="GO:0180022">
    <property type="term" value="C:RQC-trigger complex"/>
    <property type="evidence" value="ECO:0007669"/>
    <property type="project" value="InterPro"/>
</dbReference>
<dbReference type="GO" id="GO:0005634">
    <property type="term" value="C:nucleus"/>
    <property type="evidence" value="ECO:0007669"/>
    <property type="project" value="InterPro"/>
</dbReference>
<evidence type="ECO:0000313" key="3">
    <source>
        <dbReference type="EMBL" id="POY74988.1"/>
    </source>
</evidence>
<dbReference type="GO" id="GO:0072344">
    <property type="term" value="P:rescue of stalled ribosome"/>
    <property type="evidence" value="ECO:0007669"/>
    <property type="project" value="InterPro"/>
</dbReference>
<feature type="domain" description="TRIP4/RQT4 C2HC5-type zinc finger" evidence="2">
    <location>
        <begin position="238"/>
        <end position="287"/>
    </location>
</feature>
<sequence length="579" mass="59855">MAAPALAASLAQLTGLDVATAQEQLLPHLDSIQSSGEVKNYLNSLLAPGPAAQTFISLYTAHRFPTTATPPPPASSRAGGSSSWAAPPTSNRNASPSASHPSSRAASPASGRLTRERDLDRAIKTAPKGGKVYIKEREDQLDQQWGGAAAAGKSTSRSSSAQRHSPLPPPVPATQPGPPAASTTSQSRSSSAPNKGKGKAVQAPLSEAETEISEEGAIELLRIEKALRGFQTRREEQRRACFCQARQHPLATYAPLCPRCSLVLCTINLPSAPCPSCSHSPLLSSAAIATHIASLQSERETLLAREKRRVQLAKEQEERERAAIRFPDLGAENVRAPLPGGGRTYAGHAGGGSGMAERIERAYEARAAQLAAAKGGASNGNASTGSRAGRVLRLDGKTGKVKVQTKVAKPATVSKGKGKATSVTEETTAVMDADDDDGLIPWIDEDDDGIRGQASLLSVEGEAIAQRKPPAGRPFANVTLPEDEWPVYLAVDNATTRLDDDGEDTPTAQTNVGSGANNKSIRAGPGGGASGSTSTSALAARAAVPGAAIPADDTKGKRRRGKGGKAAMADESVAATAAE</sequence>
<evidence type="ECO:0000259" key="2">
    <source>
        <dbReference type="Pfam" id="PF06221"/>
    </source>
</evidence>
<feature type="compositionally biased region" description="Basic and acidic residues" evidence="1">
    <location>
        <begin position="113"/>
        <end position="123"/>
    </location>
</feature>
<dbReference type="OrthoDB" id="338816at2759"/>
<reference evidence="3 4" key="1">
    <citation type="journal article" date="2018" name="Front. Microbiol.">
        <title>Prospects for Fungal Bioremediation of Acidic Radioactive Waste Sites: Characterization and Genome Sequence of Rhodotorula taiwanensis MD1149.</title>
        <authorList>
            <person name="Tkavc R."/>
            <person name="Matrosova V.Y."/>
            <person name="Grichenko O.E."/>
            <person name="Gostincar C."/>
            <person name="Volpe R.P."/>
            <person name="Klimenkova P."/>
            <person name="Gaidamakova E.K."/>
            <person name="Zhou C.E."/>
            <person name="Stewart B.J."/>
            <person name="Lyman M.G."/>
            <person name="Malfatti S.A."/>
            <person name="Rubinfeld B."/>
            <person name="Courtot M."/>
            <person name="Singh J."/>
            <person name="Dalgard C.L."/>
            <person name="Hamilton T."/>
            <person name="Frey K.G."/>
            <person name="Gunde-Cimerman N."/>
            <person name="Dugan L."/>
            <person name="Daly M.J."/>
        </authorList>
    </citation>
    <scope>NUCLEOTIDE SEQUENCE [LARGE SCALE GENOMIC DNA]</scope>
    <source>
        <strain evidence="3 4">MD1149</strain>
    </source>
</reference>
<feature type="compositionally biased region" description="Pro residues" evidence="1">
    <location>
        <begin position="166"/>
        <end position="179"/>
    </location>
</feature>
<protein>
    <recommendedName>
        <fullName evidence="2">TRIP4/RQT4 C2HC5-type zinc finger domain-containing protein</fullName>
    </recommendedName>
</protein>
<organism evidence="3 4">
    <name type="scientific">Rhodotorula taiwanensis</name>
    <dbReference type="NCBI Taxonomy" id="741276"/>
    <lineage>
        <taxon>Eukaryota</taxon>
        <taxon>Fungi</taxon>
        <taxon>Dikarya</taxon>
        <taxon>Basidiomycota</taxon>
        <taxon>Pucciniomycotina</taxon>
        <taxon>Microbotryomycetes</taxon>
        <taxon>Sporidiobolales</taxon>
        <taxon>Sporidiobolaceae</taxon>
        <taxon>Rhodotorula</taxon>
    </lineage>
</organism>
<feature type="region of interest" description="Disordered" evidence="1">
    <location>
        <begin position="497"/>
        <end position="579"/>
    </location>
</feature>
<name>A0A2S5BE00_9BASI</name>
<feature type="region of interest" description="Disordered" evidence="1">
    <location>
        <begin position="66"/>
        <end position="209"/>
    </location>
</feature>
<feature type="compositionally biased region" description="Polar residues" evidence="1">
    <location>
        <begin position="506"/>
        <end position="519"/>
    </location>
</feature>
<dbReference type="Proteomes" id="UP000237144">
    <property type="component" value="Unassembled WGS sequence"/>
</dbReference>
<feature type="compositionally biased region" description="Low complexity" evidence="1">
    <location>
        <begin position="75"/>
        <end position="110"/>
    </location>
</feature>
<evidence type="ECO:0000313" key="4">
    <source>
        <dbReference type="Proteomes" id="UP000237144"/>
    </source>
</evidence>
<dbReference type="EMBL" id="PJQD01000020">
    <property type="protein sequence ID" value="POY74988.1"/>
    <property type="molecule type" value="Genomic_DNA"/>
</dbReference>
<accession>A0A2S5BE00</accession>
<feature type="compositionally biased region" description="Low complexity" evidence="1">
    <location>
        <begin position="180"/>
        <end position="193"/>
    </location>
</feature>
<feature type="compositionally biased region" description="Low complexity" evidence="1">
    <location>
        <begin position="531"/>
        <end position="551"/>
    </location>
</feature>
<dbReference type="STRING" id="741276.A0A2S5BE00"/>
<evidence type="ECO:0000256" key="1">
    <source>
        <dbReference type="SAM" id="MobiDB-lite"/>
    </source>
</evidence>
<gene>
    <name evidence="3" type="ORF">BMF94_1964</name>
</gene>